<dbReference type="InterPro" id="IPR036249">
    <property type="entry name" value="Thioredoxin-like_sf"/>
</dbReference>
<evidence type="ECO:0000313" key="2">
    <source>
        <dbReference type="EMBL" id="UXY15226.1"/>
    </source>
</evidence>
<proteinExistence type="predicted"/>
<dbReference type="Pfam" id="PF00462">
    <property type="entry name" value="Glutaredoxin"/>
    <property type="match status" value="1"/>
</dbReference>
<dbReference type="CDD" id="cd02976">
    <property type="entry name" value="NrdH"/>
    <property type="match status" value="1"/>
</dbReference>
<evidence type="ECO:0000313" key="3">
    <source>
        <dbReference type="Proteomes" id="UP001061302"/>
    </source>
</evidence>
<keyword evidence="3" id="KW-1185">Reference proteome</keyword>
<evidence type="ECO:0000259" key="1">
    <source>
        <dbReference type="Pfam" id="PF00462"/>
    </source>
</evidence>
<dbReference type="EMBL" id="CP106753">
    <property type="protein sequence ID" value="UXY15226.1"/>
    <property type="molecule type" value="Genomic_DNA"/>
</dbReference>
<name>A0ABY6DLK2_9NEIS</name>
<dbReference type="SUPFAM" id="SSF52833">
    <property type="entry name" value="Thioredoxin-like"/>
    <property type="match status" value="1"/>
</dbReference>
<dbReference type="InterPro" id="IPR002109">
    <property type="entry name" value="Glutaredoxin"/>
</dbReference>
<reference evidence="2" key="1">
    <citation type="submission" date="2022-10" db="EMBL/GenBank/DDBJ databases">
        <title>Chitiniphilus purpureus sp. nov., a novel chitin-degrading bacterium isolated from crawfish pond sediment.</title>
        <authorList>
            <person name="Li K."/>
        </authorList>
    </citation>
    <scope>NUCLEOTIDE SEQUENCE</scope>
    <source>
        <strain evidence="2">CD1</strain>
    </source>
</reference>
<sequence length="122" mass="13613">MNRVFMPLLALFGAYLVWGYFSGTGQADVPGEAQIRELAATVRPDEVVMYSTTECGYCAQAKSWLQQYGFAFTECNMSVEARCVREFGQYGATGTPYLVIRRAGKEHHMKDGFDSDEFLAAL</sequence>
<protein>
    <submittedName>
        <fullName evidence="2">Glutaredoxin family protein</fullName>
    </submittedName>
</protein>
<accession>A0ABY6DLK2</accession>
<dbReference type="RefSeq" id="WP_263124629.1">
    <property type="nucleotide sequence ID" value="NZ_CP106753.1"/>
</dbReference>
<dbReference type="Proteomes" id="UP001061302">
    <property type="component" value="Chromosome"/>
</dbReference>
<gene>
    <name evidence="2" type="ORF">N8I74_18235</name>
</gene>
<organism evidence="2 3">
    <name type="scientific">Chitiniphilus purpureus</name>
    <dbReference type="NCBI Taxonomy" id="2981137"/>
    <lineage>
        <taxon>Bacteria</taxon>
        <taxon>Pseudomonadati</taxon>
        <taxon>Pseudomonadota</taxon>
        <taxon>Betaproteobacteria</taxon>
        <taxon>Neisseriales</taxon>
        <taxon>Chitinibacteraceae</taxon>
        <taxon>Chitiniphilus</taxon>
    </lineage>
</organism>
<feature type="domain" description="Glutaredoxin" evidence="1">
    <location>
        <begin position="47"/>
        <end position="100"/>
    </location>
</feature>
<dbReference type="PROSITE" id="PS51354">
    <property type="entry name" value="GLUTAREDOXIN_2"/>
    <property type="match status" value="1"/>
</dbReference>
<dbReference type="Gene3D" id="3.40.30.10">
    <property type="entry name" value="Glutaredoxin"/>
    <property type="match status" value="1"/>
</dbReference>